<dbReference type="SMART" id="SM00448">
    <property type="entry name" value="REC"/>
    <property type="match status" value="1"/>
</dbReference>
<keyword evidence="6" id="KW-0812">Transmembrane</keyword>
<sequence>MPREDRTSDPRDLRIYDLEKECAYLRRKITRMEEQRTRQESIDDINSYLLKKTNSQLQEFHRKAELENVSKSDFLANMSHEIRTPLNIILGMANLLAETNLSGVQAKYLSSLRITGRQLLEILNNILEFSRIEANQIIFDPEPFSLQKIINQLEASALPLCLQKDLKFMVRHDKLLIMERVGDPLKIFQVLLNLVNNAVKFTQEGTITLEMREDFNNQDHMILSVTDTGIGIHEDQQKLIFDRFTQAKTSLSEQYRGVGLGLAISQKLTQTMGGKLVLESLVGYGSTFKCCLPLPAVAPSMRRSIQLDINLISPEKFPVLSILAVDDIKENLDLFKVYLKDYPVAVTTARNGVEALSAFDRDSFDIILMDVRMPVMNGITATRSLRRKEQKRKLSPVVIIAITAHAFNEQKNNFLEAGFDGVLTKPFFKRDLVQCLYRFTLQNSRIPTPDKLGNKILGYCLEHQQTERIPDNLRTIIPTLIETISQDLREIEESLNGGDTDRVLLKAHSLKGVSGMYGFQMLSSLVGDLSQNIKTRNLLVAEELVAALKAYLKEFKDKKSWRRRTNAS</sequence>
<evidence type="ECO:0000313" key="18">
    <source>
        <dbReference type="Proteomes" id="UP000199073"/>
    </source>
</evidence>
<evidence type="ECO:0000256" key="10">
    <source>
        <dbReference type="ARBA" id="ARBA00023012"/>
    </source>
</evidence>
<evidence type="ECO:0000256" key="11">
    <source>
        <dbReference type="ARBA" id="ARBA00023136"/>
    </source>
</evidence>
<dbReference type="InterPro" id="IPR001789">
    <property type="entry name" value="Sig_transdc_resp-reg_receiver"/>
</dbReference>
<evidence type="ECO:0000256" key="3">
    <source>
        <dbReference type="ARBA" id="ARBA00012438"/>
    </source>
</evidence>
<dbReference type="Pfam" id="PF01627">
    <property type="entry name" value="Hpt"/>
    <property type="match status" value="1"/>
</dbReference>
<dbReference type="Gene3D" id="3.40.50.2300">
    <property type="match status" value="1"/>
</dbReference>
<keyword evidence="8" id="KW-0067">ATP-binding</keyword>
<name>A0A1H0RLJ8_9BACT</name>
<dbReference type="PANTHER" id="PTHR45339:SF1">
    <property type="entry name" value="HYBRID SIGNAL TRANSDUCTION HISTIDINE KINASE J"/>
    <property type="match status" value="1"/>
</dbReference>
<dbReference type="RefSeq" id="WP_092223006.1">
    <property type="nucleotide sequence ID" value="NZ_FNJI01000015.1"/>
</dbReference>
<evidence type="ECO:0000256" key="1">
    <source>
        <dbReference type="ARBA" id="ARBA00000085"/>
    </source>
</evidence>
<keyword evidence="18" id="KW-1185">Reference proteome</keyword>
<dbReference type="FunFam" id="3.30.565.10:FF:000010">
    <property type="entry name" value="Sensor histidine kinase RcsC"/>
    <property type="match status" value="1"/>
</dbReference>
<evidence type="ECO:0000256" key="5">
    <source>
        <dbReference type="ARBA" id="ARBA00022553"/>
    </source>
</evidence>
<dbReference type="PANTHER" id="PTHR45339">
    <property type="entry name" value="HYBRID SIGNAL TRANSDUCTION HISTIDINE KINASE J"/>
    <property type="match status" value="1"/>
</dbReference>
<evidence type="ECO:0000256" key="13">
    <source>
        <dbReference type="PROSITE-ProRule" id="PRU00169"/>
    </source>
</evidence>
<dbReference type="Gene3D" id="1.10.287.130">
    <property type="match status" value="1"/>
</dbReference>
<keyword evidence="10" id="KW-0902">Two-component regulatory system</keyword>
<comment type="catalytic activity">
    <reaction evidence="1">
        <text>ATP + protein L-histidine = ADP + protein N-phospho-L-histidine.</text>
        <dbReference type="EC" id="2.7.13.3"/>
    </reaction>
</comment>
<dbReference type="EC" id="2.7.13.3" evidence="3"/>
<evidence type="ECO:0000256" key="7">
    <source>
        <dbReference type="ARBA" id="ARBA00022741"/>
    </source>
</evidence>
<evidence type="ECO:0000256" key="9">
    <source>
        <dbReference type="ARBA" id="ARBA00022989"/>
    </source>
</evidence>
<evidence type="ECO:0000259" key="16">
    <source>
        <dbReference type="PROSITE" id="PS50894"/>
    </source>
</evidence>
<dbReference type="Pfam" id="PF00072">
    <property type="entry name" value="Response_reg"/>
    <property type="match status" value="1"/>
</dbReference>
<dbReference type="AlphaFoldDB" id="A0A1H0RLJ8"/>
<protein>
    <recommendedName>
        <fullName evidence="3">histidine kinase</fullName>
        <ecNumber evidence="3">2.7.13.3</ecNumber>
    </recommendedName>
</protein>
<keyword evidence="7" id="KW-0547">Nucleotide-binding</keyword>
<dbReference type="InterPro" id="IPR008207">
    <property type="entry name" value="Sig_transdc_His_kin_Hpt_dom"/>
</dbReference>
<feature type="domain" description="Histidine kinase" evidence="14">
    <location>
        <begin position="77"/>
        <end position="296"/>
    </location>
</feature>
<dbReference type="SMART" id="SM00388">
    <property type="entry name" value="HisKA"/>
    <property type="match status" value="1"/>
</dbReference>
<dbReference type="InterPro" id="IPR005467">
    <property type="entry name" value="His_kinase_dom"/>
</dbReference>
<feature type="domain" description="Response regulatory" evidence="15">
    <location>
        <begin position="321"/>
        <end position="440"/>
    </location>
</feature>
<evidence type="ECO:0000256" key="2">
    <source>
        <dbReference type="ARBA" id="ARBA00004651"/>
    </source>
</evidence>
<evidence type="ECO:0000256" key="4">
    <source>
        <dbReference type="ARBA" id="ARBA00022475"/>
    </source>
</evidence>
<dbReference type="InterPro" id="IPR036641">
    <property type="entry name" value="HPT_dom_sf"/>
</dbReference>
<dbReference type="PROSITE" id="PS50109">
    <property type="entry name" value="HIS_KIN"/>
    <property type="match status" value="1"/>
</dbReference>
<keyword evidence="4" id="KW-1003">Cell membrane</keyword>
<dbReference type="Gene3D" id="3.30.565.10">
    <property type="entry name" value="Histidine kinase-like ATPase, C-terminal domain"/>
    <property type="match status" value="1"/>
</dbReference>
<gene>
    <name evidence="17" type="ORF">SAMN05660330_02339</name>
</gene>
<feature type="modified residue" description="4-aspartylphosphate" evidence="13">
    <location>
        <position position="370"/>
    </location>
</feature>
<dbReference type="InterPro" id="IPR003594">
    <property type="entry name" value="HATPase_dom"/>
</dbReference>
<dbReference type="SUPFAM" id="SSF55874">
    <property type="entry name" value="ATPase domain of HSP90 chaperone/DNA topoisomerase II/histidine kinase"/>
    <property type="match status" value="1"/>
</dbReference>
<dbReference type="CDD" id="cd00082">
    <property type="entry name" value="HisKA"/>
    <property type="match status" value="1"/>
</dbReference>
<dbReference type="PROSITE" id="PS50894">
    <property type="entry name" value="HPT"/>
    <property type="match status" value="1"/>
</dbReference>
<dbReference type="CDD" id="cd17546">
    <property type="entry name" value="REC_hyHK_CKI1_RcsC-like"/>
    <property type="match status" value="1"/>
</dbReference>
<dbReference type="Proteomes" id="UP000199073">
    <property type="component" value="Unassembled WGS sequence"/>
</dbReference>
<keyword evidence="11" id="KW-0472">Membrane</keyword>
<dbReference type="GO" id="GO:0005524">
    <property type="term" value="F:ATP binding"/>
    <property type="evidence" value="ECO:0007669"/>
    <property type="project" value="UniProtKB-KW"/>
</dbReference>
<comment type="subcellular location">
    <subcellularLocation>
        <location evidence="2">Cell membrane</location>
        <topology evidence="2">Multi-pass membrane protein</topology>
    </subcellularLocation>
</comment>
<feature type="modified residue" description="Phosphohistidine" evidence="12">
    <location>
        <position position="508"/>
    </location>
</feature>
<dbReference type="PROSITE" id="PS50110">
    <property type="entry name" value="RESPONSE_REGULATORY"/>
    <property type="match status" value="1"/>
</dbReference>
<dbReference type="GO" id="GO:0000155">
    <property type="term" value="F:phosphorelay sensor kinase activity"/>
    <property type="evidence" value="ECO:0007669"/>
    <property type="project" value="InterPro"/>
</dbReference>
<evidence type="ECO:0000259" key="14">
    <source>
        <dbReference type="PROSITE" id="PS50109"/>
    </source>
</evidence>
<evidence type="ECO:0000256" key="6">
    <source>
        <dbReference type="ARBA" id="ARBA00022692"/>
    </source>
</evidence>
<dbReference type="Pfam" id="PF02518">
    <property type="entry name" value="HATPase_c"/>
    <property type="match status" value="1"/>
</dbReference>
<keyword evidence="9" id="KW-1133">Transmembrane helix</keyword>
<dbReference type="InterPro" id="IPR003661">
    <property type="entry name" value="HisK_dim/P_dom"/>
</dbReference>
<dbReference type="SUPFAM" id="SSF47226">
    <property type="entry name" value="Histidine-containing phosphotransfer domain, HPT domain"/>
    <property type="match status" value="1"/>
</dbReference>
<evidence type="ECO:0000259" key="15">
    <source>
        <dbReference type="PROSITE" id="PS50110"/>
    </source>
</evidence>
<dbReference type="STRING" id="91360.SAMN05660330_02339"/>
<reference evidence="17 18" key="1">
    <citation type="submission" date="2016-10" db="EMBL/GenBank/DDBJ databases">
        <authorList>
            <person name="de Groot N.N."/>
        </authorList>
    </citation>
    <scope>NUCLEOTIDE SEQUENCE [LARGE SCALE GENOMIC DNA]</scope>
    <source>
        <strain evidence="17 18">DSM 12130</strain>
    </source>
</reference>
<dbReference type="InterPro" id="IPR004358">
    <property type="entry name" value="Sig_transdc_His_kin-like_C"/>
</dbReference>
<dbReference type="InterPro" id="IPR036890">
    <property type="entry name" value="HATPase_C_sf"/>
</dbReference>
<dbReference type="SMART" id="SM00387">
    <property type="entry name" value="HATPase_c"/>
    <property type="match status" value="1"/>
</dbReference>
<dbReference type="Gene3D" id="1.20.120.160">
    <property type="entry name" value="HPT domain"/>
    <property type="match status" value="1"/>
</dbReference>
<dbReference type="SUPFAM" id="SSF52172">
    <property type="entry name" value="CheY-like"/>
    <property type="match status" value="1"/>
</dbReference>
<evidence type="ECO:0000313" key="17">
    <source>
        <dbReference type="EMBL" id="SDP29896.1"/>
    </source>
</evidence>
<keyword evidence="5 13" id="KW-0597">Phosphoprotein</keyword>
<dbReference type="CDD" id="cd16922">
    <property type="entry name" value="HATPase_EvgS-ArcB-TorS-like"/>
    <property type="match status" value="1"/>
</dbReference>
<dbReference type="Pfam" id="PF00512">
    <property type="entry name" value="HisKA"/>
    <property type="match status" value="1"/>
</dbReference>
<evidence type="ECO:0000256" key="12">
    <source>
        <dbReference type="PROSITE-ProRule" id="PRU00110"/>
    </source>
</evidence>
<dbReference type="GO" id="GO:0005886">
    <property type="term" value="C:plasma membrane"/>
    <property type="evidence" value="ECO:0007669"/>
    <property type="project" value="UniProtKB-SubCell"/>
</dbReference>
<dbReference type="SUPFAM" id="SSF47384">
    <property type="entry name" value="Homodimeric domain of signal transducing histidine kinase"/>
    <property type="match status" value="1"/>
</dbReference>
<dbReference type="InterPro" id="IPR036097">
    <property type="entry name" value="HisK_dim/P_sf"/>
</dbReference>
<evidence type="ECO:0000256" key="8">
    <source>
        <dbReference type="ARBA" id="ARBA00022840"/>
    </source>
</evidence>
<feature type="domain" description="HPt" evidence="16">
    <location>
        <begin position="469"/>
        <end position="562"/>
    </location>
</feature>
<organism evidence="17 18">
    <name type="scientific">Desulforhopalus singaporensis</name>
    <dbReference type="NCBI Taxonomy" id="91360"/>
    <lineage>
        <taxon>Bacteria</taxon>
        <taxon>Pseudomonadati</taxon>
        <taxon>Thermodesulfobacteriota</taxon>
        <taxon>Desulfobulbia</taxon>
        <taxon>Desulfobulbales</taxon>
        <taxon>Desulfocapsaceae</taxon>
        <taxon>Desulforhopalus</taxon>
    </lineage>
</organism>
<dbReference type="OrthoDB" id="9758705at2"/>
<proteinExistence type="predicted"/>
<dbReference type="PRINTS" id="PR00344">
    <property type="entry name" value="BCTRLSENSOR"/>
</dbReference>
<dbReference type="EMBL" id="FNJI01000015">
    <property type="protein sequence ID" value="SDP29896.1"/>
    <property type="molecule type" value="Genomic_DNA"/>
</dbReference>
<accession>A0A1H0RLJ8</accession>
<dbReference type="InterPro" id="IPR011006">
    <property type="entry name" value="CheY-like_superfamily"/>
</dbReference>